<keyword evidence="2" id="KW-0732">Signal</keyword>
<keyword evidence="5" id="KW-1185">Reference proteome</keyword>
<evidence type="ECO:0008006" key="6">
    <source>
        <dbReference type="Google" id="ProtNLM"/>
    </source>
</evidence>
<comment type="caution">
    <text evidence="4">The sequence shown here is derived from an EMBL/GenBank/DDBJ whole genome shotgun (WGS) entry which is preliminary data.</text>
</comment>
<feature type="region of interest" description="Disordered" evidence="1">
    <location>
        <begin position="277"/>
        <end position="296"/>
    </location>
</feature>
<feature type="signal peptide" evidence="2">
    <location>
        <begin position="1"/>
        <end position="23"/>
    </location>
</feature>
<protein>
    <recommendedName>
        <fullName evidence="6">Pilus assembly protein PilP</fullName>
    </recommendedName>
</protein>
<sequence>MGKNLTILVATILALAIAGCSSGSEEANNSNEGEEQAQKTEQQPFNNPVVAPKKNTPDLPTVITRTPNLISSTDSTERANIVAKGRKDPFARIISPIIPTAPKETDEVIVAQGQQKQQKPVPSLPPLRPKRSRVISASTGPNLKQKLSTKIANRNSKSKQATKIATTKVPKPVSVVPKTLPAVLPQPDLTSVLPPPPQPELARAVEVTGVVLVGGRAQAIIKVPSEPTSRYVSSGARLSNGVFVKRIEVNEGSDPVVILEQYGIEVAKMVGEKSTSQSIEASLNVPSPSQIATGST</sequence>
<gene>
    <name evidence="3" type="ORF">BC008_32050</name>
    <name evidence="4" type="ORF">BC008_33075</name>
</gene>
<evidence type="ECO:0000256" key="1">
    <source>
        <dbReference type="SAM" id="MobiDB-lite"/>
    </source>
</evidence>
<name>A0A0V7ZVV5_9CYAN</name>
<evidence type="ECO:0000256" key="2">
    <source>
        <dbReference type="SAM" id="SignalP"/>
    </source>
</evidence>
<feature type="region of interest" description="Disordered" evidence="1">
    <location>
        <begin position="22"/>
        <end position="65"/>
    </location>
</feature>
<organism evidence="4 5">
    <name type="scientific">Mastigocoleus testarum BC008</name>
    <dbReference type="NCBI Taxonomy" id="371196"/>
    <lineage>
        <taxon>Bacteria</taxon>
        <taxon>Bacillati</taxon>
        <taxon>Cyanobacteriota</taxon>
        <taxon>Cyanophyceae</taxon>
        <taxon>Nostocales</taxon>
        <taxon>Hapalosiphonaceae</taxon>
        <taxon>Mastigocoleus</taxon>
    </lineage>
</organism>
<evidence type="ECO:0000313" key="5">
    <source>
        <dbReference type="Proteomes" id="UP000053372"/>
    </source>
</evidence>
<proteinExistence type="predicted"/>
<evidence type="ECO:0000313" key="4">
    <source>
        <dbReference type="EMBL" id="KST68358.1"/>
    </source>
</evidence>
<dbReference type="RefSeq" id="WP_027843484.1">
    <property type="nucleotide sequence ID" value="NZ_LMTZ01000066.1"/>
</dbReference>
<feature type="region of interest" description="Disordered" evidence="1">
    <location>
        <begin position="112"/>
        <end position="142"/>
    </location>
</feature>
<dbReference type="EMBL" id="LMTZ01000066">
    <property type="protein sequence ID" value="KST68358.1"/>
    <property type="molecule type" value="Genomic_DNA"/>
</dbReference>
<dbReference type="EMBL" id="LMTZ01000083">
    <property type="protein sequence ID" value="KST68017.1"/>
    <property type="molecule type" value="Genomic_DNA"/>
</dbReference>
<dbReference type="PROSITE" id="PS51257">
    <property type="entry name" value="PROKAR_LIPOPROTEIN"/>
    <property type="match status" value="1"/>
</dbReference>
<dbReference type="Proteomes" id="UP000053372">
    <property type="component" value="Unassembled WGS sequence"/>
</dbReference>
<dbReference type="AlphaFoldDB" id="A0A0V7ZVV5"/>
<evidence type="ECO:0000313" key="3">
    <source>
        <dbReference type="EMBL" id="KST68017.1"/>
    </source>
</evidence>
<feature type="chain" id="PRO_5007438873" description="Pilus assembly protein PilP" evidence="2">
    <location>
        <begin position="24"/>
        <end position="296"/>
    </location>
</feature>
<feature type="compositionally biased region" description="Low complexity" evidence="1">
    <location>
        <begin position="22"/>
        <end position="31"/>
    </location>
</feature>
<dbReference type="OrthoDB" id="529932at2"/>
<reference evidence="4 5" key="1">
    <citation type="journal article" date="2015" name="Genome Announc.">
        <title>Draft Genome of the Euendolithic (true boring) Cyanobacterium Mastigocoleus testarum strain BC008.</title>
        <authorList>
            <person name="Guida B.S."/>
            <person name="Garcia-Pichel F."/>
        </authorList>
    </citation>
    <scope>NUCLEOTIDE SEQUENCE [LARGE SCALE GENOMIC DNA]</scope>
    <source>
        <strain evidence="4 5">BC008</strain>
    </source>
</reference>
<accession>A0A0V7ZVV5</accession>